<dbReference type="Proteomes" id="UP000578688">
    <property type="component" value="Unassembled WGS sequence"/>
</dbReference>
<dbReference type="Pfam" id="PF01965">
    <property type="entry name" value="DJ-1_PfpI"/>
    <property type="match status" value="1"/>
</dbReference>
<dbReference type="SMART" id="SM00342">
    <property type="entry name" value="HTH_ARAC"/>
    <property type="match status" value="1"/>
</dbReference>
<dbReference type="SUPFAM" id="SSF52317">
    <property type="entry name" value="Class I glutamine amidotransferase-like"/>
    <property type="match status" value="1"/>
</dbReference>
<dbReference type="GO" id="GO:0043565">
    <property type="term" value="F:sequence-specific DNA binding"/>
    <property type="evidence" value="ECO:0007669"/>
    <property type="project" value="InterPro"/>
</dbReference>
<dbReference type="CDD" id="cd03137">
    <property type="entry name" value="GATase1_AraC_1"/>
    <property type="match status" value="1"/>
</dbReference>
<evidence type="ECO:0000313" key="4">
    <source>
        <dbReference type="EMBL" id="NYH73049.1"/>
    </source>
</evidence>
<dbReference type="InterPro" id="IPR018060">
    <property type="entry name" value="HTH_AraC"/>
</dbReference>
<evidence type="ECO:0000256" key="1">
    <source>
        <dbReference type="ARBA" id="ARBA00023015"/>
    </source>
</evidence>
<dbReference type="InterPro" id="IPR029062">
    <property type="entry name" value="Class_I_gatase-like"/>
</dbReference>
<dbReference type="EMBL" id="JACBYV010000001">
    <property type="protein sequence ID" value="NYH73049.1"/>
    <property type="molecule type" value="Genomic_DNA"/>
</dbReference>
<keyword evidence="1" id="KW-0805">Transcription regulation</keyword>
<evidence type="ECO:0000256" key="2">
    <source>
        <dbReference type="ARBA" id="ARBA00023163"/>
    </source>
</evidence>
<dbReference type="GO" id="GO:0003700">
    <property type="term" value="F:DNA-binding transcription factor activity"/>
    <property type="evidence" value="ECO:0007669"/>
    <property type="project" value="InterPro"/>
</dbReference>
<dbReference type="InterPro" id="IPR009057">
    <property type="entry name" value="Homeodomain-like_sf"/>
</dbReference>
<dbReference type="InterPro" id="IPR052158">
    <property type="entry name" value="INH-QAR"/>
</dbReference>
<gene>
    <name evidence="4" type="ORF">FHR27_001659</name>
</gene>
<dbReference type="Gene3D" id="1.10.10.60">
    <property type="entry name" value="Homeodomain-like"/>
    <property type="match status" value="2"/>
</dbReference>
<name>A0A7Y9XMU6_9GAMM</name>
<accession>A0A7Y9XMU6</accession>
<dbReference type="PANTHER" id="PTHR43130">
    <property type="entry name" value="ARAC-FAMILY TRANSCRIPTIONAL REGULATOR"/>
    <property type="match status" value="1"/>
</dbReference>
<keyword evidence="2" id="KW-0804">Transcription</keyword>
<evidence type="ECO:0000313" key="5">
    <source>
        <dbReference type="Proteomes" id="UP000578688"/>
    </source>
</evidence>
<sequence length="300" mass="33734">MTSIAELELAPIEVRCISLEKEVTSFQGLTLSGLETLPQQLEPDDVLFVVGNKLSLSPAENLIFAKTAKWLSKITEISDGALICSICTGAFLLGEAGLLDDRQCTTHHRYVSLLQERYPKANVLDNRLFIEDGRIFSSAGVSSGTDLALHLVTRLFGQDTANRIARELVIYRRRAGEDSQLKTVDLTRNHLHPIVHAIQDYIDANLSSDFKFESLASQFNISYRHVARLFRENTGHTLHAYQRLQRMEHARNLLCTTNLNVEQIAEHCGYSSSHAFRLAWRQEMQDTPSQFRNAAGMTSS</sequence>
<protein>
    <submittedName>
        <fullName evidence="4">Transcriptional regulator GlxA family with amidase domain</fullName>
    </submittedName>
</protein>
<feature type="domain" description="HTH araC/xylS-type" evidence="3">
    <location>
        <begin position="196"/>
        <end position="294"/>
    </location>
</feature>
<proteinExistence type="predicted"/>
<dbReference type="AlphaFoldDB" id="A0A7Y9XMU6"/>
<evidence type="ECO:0000259" key="3">
    <source>
        <dbReference type="PROSITE" id="PS01124"/>
    </source>
</evidence>
<comment type="caution">
    <text evidence="4">The sequence shown here is derived from an EMBL/GenBank/DDBJ whole genome shotgun (WGS) entry which is preliminary data.</text>
</comment>
<dbReference type="PROSITE" id="PS01124">
    <property type="entry name" value="HTH_ARAC_FAMILY_2"/>
    <property type="match status" value="1"/>
</dbReference>
<keyword evidence="5" id="KW-1185">Reference proteome</keyword>
<dbReference type="Pfam" id="PF12833">
    <property type="entry name" value="HTH_18"/>
    <property type="match status" value="1"/>
</dbReference>
<dbReference type="PANTHER" id="PTHR43130:SF3">
    <property type="entry name" value="HTH-TYPE TRANSCRIPTIONAL REGULATOR RV1931C"/>
    <property type="match status" value="1"/>
</dbReference>
<dbReference type="SUPFAM" id="SSF46689">
    <property type="entry name" value="Homeodomain-like"/>
    <property type="match status" value="2"/>
</dbReference>
<dbReference type="InterPro" id="IPR002818">
    <property type="entry name" value="DJ-1/PfpI"/>
</dbReference>
<organism evidence="4 5">
    <name type="scientific">Phytopseudomonas flavescens</name>
    <dbReference type="NCBI Taxonomy" id="29435"/>
    <lineage>
        <taxon>Bacteria</taxon>
        <taxon>Pseudomonadati</taxon>
        <taxon>Pseudomonadota</taxon>
        <taxon>Gammaproteobacteria</taxon>
        <taxon>Pseudomonadales</taxon>
        <taxon>Pseudomonadaceae</taxon>
        <taxon>Phytopseudomonas</taxon>
    </lineage>
</organism>
<reference evidence="4 5" key="1">
    <citation type="submission" date="2020-07" db="EMBL/GenBank/DDBJ databases">
        <title>Genomic analyses of the natural microbiome of Caenorhabditis elegans.</title>
        <authorList>
            <person name="Samuel B."/>
        </authorList>
    </citation>
    <scope>NUCLEOTIDE SEQUENCE [LARGE SCALE GENOMIC DNA]</scope>
    <source>
        <strain evidence="4 5">BIGb0408</strain>
    </source>
</reference>
<dbReference type="Gene3D" id="3.40.50.880">
    <property type="match status" value="1"/>
</dbReference>